<dbReference type="Proteomes" id="UP000758168">
    <property type="component" value="Unassembled WGS sequence"/>
</dbReference>
<reference evidence="1 2" key="1">
    <citation type="submission" date="2021-03" db="EMBL/GenBank/DDBJ databases">
        <title>Sequencing the genomes of 1000 actinobacteria strains.</title>
        <authorList>
            <person name="Klenk H.-P."/>
        </authorList>
    </citation>
    <scope>NUCLEOTIDE SEQUENCE [LARGE SCALE GENOMIC DNA]</scope>
    <source>
        <strain evidence="1 2">DSM 12936</strain>
    </source>
</reference>
<evidence type="ECO:0008006" key="3">
    <source>
        <dbReference type="Google" id="ProtNLM"/>
    </source>
</evidence>
<proteinExistence type="predicted"/>
<gene>
    <name evidence="1" type="ORF">JOF54_003438</name>
</gene>
<sequence>MFVLTVDQAGSRRHPDLVPSTTEALAPLRPRLPFTRTVGDEFQGVLEDPVSVVDAILTLMRSRTWHVGLGIGAVEEPLPDDPRAARGTAFLAARRAVELAKRAPGLVHVVAPDAPAEAEDAAVVLQLLADLRERRTDAGWEAVDAMAASGQQAEVAERLGVTRQAVGQRLRAAGWALEQRTLPTLARLLARAEVVAGGRP</sequence>
<evidence type="ECO:0000313" key="2">
    <source>
        <dbReference type="Proteomes" id="UP000758168"/>
    </source>
</evidence>
<dbReference type="EMBL" id="JAGIOB010000001">
    <property type="protein sequence ID" value="MBP2418516.1"/>
    <property type="molecule type" value="Genomic_DNA"/>
</dbReference>
<name>A0ABS4ZBT4_9ACTN</name>
<protein>
    <recommendedName>
        <fullName evidence="3">SatD family (SatD)</fullName>
    </recommendedName>
</protein>
<keyword evidence="2" id="KW-1185">Reference proteome</keyword>
<comment type="caution">
    <text evidence="1">The sequence shown here is derived from an EMBL/GenBank/DDBJ whole genome shotgun (WGS) entry which is preliminary data.</text>
</comment>
<accession>A0ABS4ZBT4</accession>
<evidence type="ECO:0000313" key="1">
    <source>
        <dbReference type="EMBL" id="MBP2418516.1"/>
    </source>
</evidence>
<organism evidence="1 2">
    <name type="scientific">Microlunatus capsulatus</name>
    <dbReference type="NCBI Taxonomy" id="99117"/>
    <lineage>
        <taxon>Bacteria</taxon>
        <taxon>Bacillati</taxon>
        <taxon>Actinomycetota</taxon>
        <taxon>Actinomycetes</taxon>
        <taxon>Propionibacteriales</taxon>
        <taxon>Propionibacteriaceae</taxon>
        <taxon>Microlunatus</taxon>
    </lineage>
</organism>
<dbReference type="RefSeq" id="WP_210058047.1">
    <property type="nucleotide sequence ID" value="NZ_BAAAMH010000024.1"/>
</dbReference>